<dbReference type="HOGENOM" id="CLU_007002_0_0_1"/>
<dbReference type="EMBL" id="BABT02000037">
    <property type="protein sequence ID" value="GAA94528.1"/>
    <property type="molecule type" value="Genomic_DNA"/>
</dbReference>
<dbReference type="GO" id="GO:0005634">
    <property type="term" value="C:nucleus"/>
    <property type="evidence" value="ECO:0007669"/>
    <property type="project" value="TreeGrafter"/>
</dbReference>
<feature type="compositionally biased region" description="Polar residues" evidence="1">
    <location>
        <begin position="170"/>
        <end position="180"/>
    </location>
</feature>
<dbReference type="GO" id="GO:0005737">
    <property type="term" value="C:cytoplasm"/>
    <property type="evidence" value="ECO:0007669"/>
    <property type="project" value="TreeGrafter"/>
</dbReference>
<feature type="domain" description="Vid27 N-terminal" evidence="4">
    <location>
        <begin position="1"/>
        <end position="168"/>
    </location>
</feature>
<dbReference type="InParanoid" id="G7DVB8"/>
<dbReference type="InterPro" id="IPR015943">
    <property type="entry name" value="WD40/YVTN_repeat-like_dom_sf"/>
</dbReference>
<evidence type="ECO:0000256" key="1">
    <source>
        <dbReference type="SAM" id="MobiDB-lite"/>
    </source>
</evidence>
<dbReference type="InterPro" id="IPR040979">
    <property type="entry name" value="Vid27_N"/>
</dbReference>
<dbReference type="InterPro" id="IPR011047">
    <property type="entry name" value="Quinoprotein_ADH-like_sf"/>
</dbReference>
<reference evidence="5 6" key="2">
    <citation type="journal article" date="2012" name="Open Biol.">
        <title>Characteristics of nucleosomes and linker DNA regions on the genome of the basidiomycete Mixia osmundae revealed by mono- and dinucleosome mapping.</title>
        <authorList>
            <person name="Nishida H."/>
            <person name="Kondo S."/>
            <person name="Matsumoto T."/>
            <person name="Suzuki Y."/>
            <person name="Yoshikawa H."/>
            <person name="Taylor T.D."/>
            <person name="Sugiyama J."/>
        </authorList>
    </citation>
    <scope>NUCLEOTIDE SEQUENCE [LARGE SCALE GENOMIC DNA]</scope>
    <source>
        <strain evidence="6">CBS 9802 / IAM 14324 / JCM 22182 / KY 12970</strain>
    </source>
</reference>
<evidence type="ECO:0000259" key="2">
    <source>
        <dbReference type="Pfam" id="PF08553"/>
    </source>
</evidence>
<organism evidence="5 6">
    <name type="scientific">Mixia osmundae (strain CBS 9802 / IAM 14324 / JCM 22182 / KY 12970)</name>
    <dbReference type="NCBI Taxonomy" id="764103"/>
    <lineage>
        <taxon>Eukaryota</taxon>
        <taxon>Fungi</taxon>
        <taxon>Dikarya</taxon>
        <taxon>Basidiomycota</taxon>
        <taxon>Pucciniomycotina</taxon>
        <taxon>Mixiomycetes</taxon>
        <taxon>Mixiales</taxon>
        <taxon>Mixiaceae</taxon>
        <taxon>Mixia</taxon>
    </lineage>
</organism>
<evidence type="ECO:0000313" key="5">
    <source>
        <dbReference type="EMBL" id="GAA94528.1"/>
    </source>
</evidence>
<dbReference type="Pfam" id="PF08553">
    <property type="entry name" value="VID27"/>
    <property type="match status" value="1"/>
</dbReference>
<keyword evidence="6" id="KW-1185">Reference proteome</keyword>
<feature type="region of interest" description="Disordered" evidence="1">
    <location>
        <begin position="155"/>
        <end position="256"/>
    </location>
</feature>
<sequence>MFLFKSLLGNPAQTEVVSIPGRFFVTRPQGLKGSKECIYQDAVASIRRTSREYNWSLVVTKSWGQDGEQLLSEEEETDDERPYLIDAEIAFASAPTRTQDQDDGPSTSFTWRDLSSGDVDEVCLFVCRSEGTRPETLLLFESLVYRAMYERQYSRSADHASEANLESYKRSSTLSRSAQQPLFRPPSSDEEDDDVSSQLANVSLSGPPASTRAPPVGAPPDLLAAGVVGATPRSSKGKGRASEIEPAPSAADTRDQIDKAVTLPPDRRNLISSETADLNLYDAATGVFMPQEKAVQASLWLVQGQKFPCWLTISGAGGRTWVSLPVDDQMPAAFNEDSLSFVFNYNNVETNQFFTWLLRLPDKESLDKLSEAFTRAFFEARNGAGQWAKLKTDEQRYSQDALIEDLDMYEPTADDEREAEAAEEDEKYEQAEEEQAQESDAALSDESEDESDAVSKPVGAKVNKLLAVGHKEEMSFVVRGDQIGVFRSNPEGRKKLKFVTNIQGISTPDGKRLFEPSKVMLHNQDATMVLADPMNPNSLYKLDLATGRVVDEWKISDNMAVHNFAPGSKFAPTTAEQTFVGMSRNGLFMVDPRLSGSKLVESQFKQYATKTDFAAAATTGSGHIAVVSDKGDIRLFDSLGKNAKTALPALGDAIKGVDTTADGRFVLATCKDYLLLIDTTIKDGKYAGQSGFERSFPAAAKPMPRRLQPKLEHRRFIGDVNFTVARFNAGLDSKEQNIITSTGDFVIIWDFKKVQKGKLDSYIIKRVGETIVADNFVFGKDNELVIASHRDVFQEVRQSLVKPTRESLAPTPRKARAVVKHYDADEFDV</sequence>
<accession>G7DVB8</accession>
<dbReference type="Pfam" id="PF17748">
    <property type="entry name" value="VID27_N"/>
    <property type="match status" value="1"/>
</dbReference>
<evidence type="ECO:0000313" key="6">
    <source>
        <dbReference type="Proteomes" id="UP000009131"/>
    </source>
</evidence>
<reference evidence="5 6" key="1">
    <citation type="journal article" date="2011" name="J. Gen. Appl. Microbiol.">
        <title>Draft genome sequencing of the enigmatic basidiomycete Mixia osmundae.</title>
        <authorList>
            <person name="Nishida H."/>
            <person name="Nagatsuka Y."/>
            <person name="Sugiyama J."/>
        </authorList>
    </citation>
    <scope>NUCLEOTIDE SEQUENCE [LARGE SCALE GENOMIC DNA]</scope>
    <source>
        <strain evidence="6">CBS 9802 / IAM 14324 / JCM 22182 / KY 12970</strain>
    </source>
</reference>
<dbReference type="OrthoDB" id="10251113at2759"/>
<dbReference type="Gene3D" id="2.130.10.10">
    <property type="entry name" value="YVTN repeat-like/Quinoprotein amine dehydrogenase"/>
    <property type="match status" value="1"/>
</dbReference>
<protein>
    <recommendedName>
        <fullName evidence="7">Vacuolar import/degradation Vid27 C-terminal domain-containing protein</fullName>
    </recommendedName>
</protein>
<comment type="caution">
    <text evidence="5">The sequence shown here is derived from an EMBL/GenBank/DDBJ whole genome shotgun (WGS) entry which is preliminary data.</text>
</comment>
<dbReference type="PANTHER" id="PTHR31913">
    <property type="entry name" value="VACUOLAR IMPORT AND DEGRADATION PROTEIN 27"/>
    <property type="match status" value="1"/>
</dbReference>
<dbReference type="AlphaFoldDB" id="G7DVB8"/>
<dbReference type="FunCoup" id="G7DVB8">
    <property type="interactions" value="161"/>
</dbReference>
<dbReference type="InterPro" id="IPR013863">
    <property type="entry name" value="VID27_C"/>
</dbReference>
<proteinExistence type="predicted"/>
<feature type="domain" description="Vacuolar import/degradation Vid27 C-terminal" evidence="2">
    <location>
        <begin position="462"/>
        <end position="812"/>
    </location>
</feature>
<dbReference type="eggNOG" id="KOG2395">
    <property type="taxonomic scope" value="Eukaryota"/>
</dbReference>
<evidence type="ECO:0008006" key="7">
    <source>
        <dbReference type="Google" id="ProtNLM"/>
    </source>
</evidence>
<feature type="compositionally biased region" description="Acidic residues" evidence="1">
    <location>
        <begin position="404"/>
        <end position="452"/>
    </location>
</feature>
<dbReference type="PANTHER" id="PTHR31913:SF0">
    <property type="entry name" value="VACUOLAR IMPORT AND DEGRADATION PROTEIN 27"/>
    <property type="match status" value="1"/>
</dbReference>
<dbReference type="InterPro" id="IPR040458">
    <property type="entry name" value="Vid27"/>
</dbReference>
<feature type="region of interest" description="Disordered" evidence="1">
    <location>
        <begin position="404"/>
        <end position="456"/>
    </location>
</feature>
<evidence type="ECO:0000259" key="4">
    <source>
        <dbReference type="Pfam" id="PF17748"/>
    </source>
</evidence>
<dbReference type="Pfam" id="PF17747">
    <property type="entry name" value="VID27_PH"/>
    <property type="match status" value="1"/>
</dbReference>
<dbReference type="Proteomes" id="UP000009131">
    <property type="component" value="Unassembled WGS sequence"/>
</dbReference>
<gene>
    <name evidence="5" type="primary">Mo01180</name>
    <name evidence="5" type="ORF">E5Q_01180</name>
</gene>
<evidence type="ECO:0000259" key="3">
    <source>
        <dbReference type="Pfam" id="PF17747"/>
    </source>
</evidence>
<feature type="domain" description="Vid27 PH-like" evidence="3">
    <location>
        <begin position="271"/>
        <end position="379"/>
    </location>
</feature>
<dbReference type="SUPFAM" id="SSF50998">
    <property type="entry name" value="Quinoprotein alcohol dehydrogenase-like"/>
    <property type="match status" value="1"/>
</dbReference>
<dbReference type="InterPro" id="IPR040768">
    <property type="entry name" value="Vid27_PH"/>
</dbReference>
<name>G7DVB8_MIXOS</name>